<proteinExistence type="inferred from homology"/>
<dbReference type="GO" id="GO:0009279">
    <property type="term" value="C:cell outer membrane"/>
    <property type="evidence" value="ECO:0007669"/>
    <property type="project" value="UniProtKB-SubCell"/>
</dbReference>
<reference evidence="15" key="1">
    <citation type="submission" date="2019-11" db="EMBL/GenBank/DDBJ databases">
        <authorList>
            <person name="Feng L."/>
        </authorList>
    </citation>
    <scope>NUCLEOTIDE SEQUENCE</scope>
    <source>
        <strain evidence="15">VrattiLFYP33</strain>
    </source>
</reference>
<evidence type="ECO:0000259" key="14">
    <source>
        <dbReference type="Pfam" id="PF07715"/>
    </source>
</evidence>
<dbReference type="PANTHER" id="PTHR30069">
    <property type="entry name" value="TONB-DEPENDENT OUTER MEMBRANE RECEPTOR"/>
    <property type="match status" value="1"/>
</dbReference>
<dbReference type="Pfam" id="PF07715">
    <property type="entry name" value="Plug"/>
    <property type="match status" value="1"/>
</dbReference>
<sequence length="644" mass="72073">MKLNHRNGVSKAVLTALVITATSGSVWAADYDESNLQDLGKVVLVTASRLSEEKVDIPADTTVITAKEIEEGNYNNVSDALKANNIPVIQKGFAAYPELNGDTRVLVMVNGRKMNWDHLVVSGASNAIDIDQIPMDNIDRIEVVKGPNSALYGERAVAGVINIITKTPTMGQKTTVRGELGSWGHRKGTVITQGGDETNGYFVSYTKERRDNVHYKDYQGNSHEFPDTYINRDKWTARYDRYIGDDQLSVDFSRVEKKDGYGIRLKNPLTGTVTGAGNVKDTTDMSYGVTYNFGTDSGTFVRAYRNTETSDSGFGSGSSSSSYSHDLSMDGIEGQKTWKIGDHTLISGVTYNQEHIKEENNAVAFDKSMISKAVYVEDKWELGQGWTANFGTRYEHQDTFGGDWASHIGLNKKLNDTTHAYISWGQAVNNPTLKMLYANTEFWIGNPDLEQEKSQTVTLGIDSDVSDRLSVSASVFASRLKNALSWVNGYYDSNDNYVQGYYENVNREKRRGLNLSATYKIDDAWSARAGYNYVKIQQDTGSGYVSSTDNRNPNRYSLELMYEKNRWSVNNMFQYVTGRSTAKYSDSSYFVWDVNVNYKLNENTKVYAQAFNLTNESYEVEPSTTIGSYAMPERHYVVGVEHSF</sequence>
<dbReference type="Pfam" id="PF00593">
    <property type="entry name" value="TonB_dep_Rec_b-barrel"/>
    <property type="match status" value="1"/>
</dbReference>
<evidence type="ECO:0000256" key="3">
    <source>
        <dbReference type="ARBA" id="ARBA00022452"/>
    </source>
</evidence>
<evidence type="ECO:0000256" key="11">
    <source>
        <dbReference type="RuleBase" id="RU003357"/>
    </source>
</evidence>
<dbReference type="PROSITE" id="PS52016">
    <property type="entry name" value="TONB_DEPENDENT_REC_3"/>
    <property type="match status" value="1"/>
</dbReference>
<comment type="similarity">
    <text evidence="10 11">Belongs to the TonB-dependent receptor family.</text>
</comment>
<dbReference type="GO" id="GO:0044718">
    <property type="term" value="P:siderophore transmembrane transport"/>
    <property type="evidence" value="ECO:0007669"/>
    <property type="project" value="TreeGrafter"/>
</dbReference>
<keyword evidence="3 10" id="KW-1134">Transmembrane beta strand</keyword>
<comment type="subcellular location">
    <subcellularLocation>
        <location evidence="1 10">Cell outer membrane</location>
        <topology evidence="1 10">Multi-pass membrane protein</topology>
    </subcellularLocation>
</comment>
<evidence type="ECO:0000256" key="12">
    <source>
        <dbReference type="SAM" id="SignalP"/>
    </source>
</evidence>
<keyword evidence="4 10" id="KW-0812">Transmembrane</keyword>
<evidence type="ECO:0000256" key="9">
    <source>
        <dbReference type="ARBA" id="ARBA00023237"/>
    </source>
</evidence>
<evidence type="ECO:0000256" key="10">
    <source>
        <dbReference type="PROSITE-ProRule" id="PRU01360"/>
    </source>
</evidence>
<evidence type="ECO:0000256" key="4">
    <source>
        <dbReference type="ARBA" id="ARBA00022692"/>
    </source>
</evidence>
<dbReference type="AlphaFoldDB" id="A0A6N3E743"/>
<evidence type="ECO:0000313" key="15">
    <source>
        <dbReference type="EMBL" id="VYU37526.1"/>
    </source>
</evidence>
<keyword evidence="8 15" id="KW-0675">Receptor</keyword>
<evidence type="ECO:0000256" key="6">
    <source>
        <dbReference type="ARBA" id="ARBA00023077"/>
    </source>
</evidence>
<protein>
    <submittedName>
        <fullName evidence="15">Colicin I receptor</fullName>
    </submittedName>
</protein>
<evidence type="ECO:0000256" key="8">
    <source>
        <dbReference type="ARBA" id="ARBA00023170"/>
    </source>
</evidence>
<keyword evidence="7 10" id="KW-0472">Membrane</keyword>
<dbReference type="RefSeq" id="WP_021840789.1">
    <property type="nucleotide sequence ID" value="NZ_CACRUX010000067.1"/>
</dbReference>
<keyword evidence="5 12" id="KW-0732">Signal</keyword>
<evidence type="ECO:0000256" key="1">
    <source>
        <dbReference type="ARBA" id="ARBA00004571"/>
    </source>
</evidence>
<dbReference type="InterPro" id="IPR036942">
    <property type="entry name" value="Beta-barrel_TonB_sf"/>
</dbReference>
<dbReference type="SUPFAM" id="SSF56935">
    <property type="entry name" value="Porins"/>
    <property type="match status" value="1"/>
</dbReference>
<evidence type="ECO:0000256" key="2">
    <source>
        <dbReference type="ARBA" id="ARBA00022448"/>
    </source>
</evidence>
<dbReference type="CDD" id="cd01347">
    <property type="entry name" value="ligand_gated_channel"/>
    <property type="match status" value="1"/>
</dbReference>
<evidence type="ECO:0000259" key="13">
    <source>
        <dbReference type="Pfam" id="PF00593"/>
    </source>
</evidence>
<dbReference type="GO" id="GO:0015344">
    <property type="term" value="F:siderophore uptake transmembrane transporter activity"/>
    <property type="evidence" value="ECO:0007669"/>
    <property type="project" value="TreeGrafter"/>
</dbReference>
<keyword evidence="9 10" id="KW-0998">Cell outer membrane</keyword>
<feature type="signal peptide" evidence="12">
    <location>
        <begin position="1"/>
        <end position="28"/>
    </location>
</feature>
<evidence type="ECO:0000256" key="7">
    <source>
        <dbReference type="ARBA" id="ARBA00023136"/>
    </source>
</evidence>
<dbReference type="InterPro" id="IPR012910">
    <property type="entry name" value="Plug_dom"/>
</dbReference>
<dbReference type="InterPro" id="IPR039426">
    <property type="entry name" value="TonB-dep_rcpt-like"/>
</dbReference>
<dbReference type="InterPro" id="IPR037066">
    <property type="entry name" value="Plug_dom_sf"/>
</dbReference>
<evidence type="ECO:0000256" key="5">
    <source>
        <dbReference type="ARBA" id="ARBA00022729"/>
    </source>
</evidence>
<dbReference type="Gene3D" id="2.170.130.10">
    <property type="entry name" value="TonB-dependent receptor, plug domain"/>
    <property type="match status" value="1"/>
</dbReference>
<organism evidence="15">
    <name type="scientific">Veillonella ratti</name>
    <dbReference type="NCBI Taxonomy" id="103892"/>
    <lineage>
        <taxon>Bacteria</taxon>
        <taxon>Bacillati</taxon>
        <taxon>Bacillota</taxon>
        <taxon>Negativicutes</taxon>
        <taxon>Veillonellales</taxon>
        <taxon>Veillonellaceae</taxon>
        <taxon>Veillonella</taxon>
    </lineage>
</organism>
<feature type="chain" id="PRO_5027041757" evidence="12">
    <location>
        <begin position="29"/>
        <end position="644"/>
    </location>
</feature>
<dbReference type="InterPro" id="IPR000531">
    <property type="entry name" value="Beta-barrel_TonB"/>
</dbReference>
<keyword evidence="6 11" id="KW-0798">TonB box</keyword>
<feature type="domain" description="TonB-dependent receptor plug" evidence="14">
    <location>
        <begin position="54"/>
        <end position="160"/>
    </location>
</feature>
<feature type="domain" description="TonB-dependent receptor-like beta-barrel" evidence="13">
    <location>
        <begin position="226"/>
        <end position="613"/>
    </location>
</feature>
<dbReference type="PANTHER" id="PTHR30069:SF29">
    <property type="entry name" value="HEMOGLOBIN AND HEMOGLOBIN-HAPTOGLOBIN-BINDING PROTEIN 1-RELATED"/>
    <property type="match status" value="1"/>
</dbReference>
<gene>
    <name evidence="15" type="primary">cirA_2</name>
    <name evidence="15" type="ORF">VRLFYP33_01877</name>
</gene>
<keyword evidence="2 10" id="KW-0813">Transport</keyword>
<dbReference type="EMBL" id="CACRUX010000067">
    <property type="protein sequence ID" value="VYU37526.1"/>
    <property type="molecule type" value="Genomic_DNA"/>
</dbReference>
<accession>A0A6N3E743</accession>
<name>A0A6N3E743_9FIRM</name>
<dbReference type="Gene3D" id="2.40.170.20">
    <property type="entry name" value="TonB-dependent receptor, beta-barrel domain"/>
    <property type="match status" value="1"/>
</dbReference>